<keyword evidence="2" id="KW-1185">Reference proteome</keyword>
<evidence type="ECO:0000313" key="2">
    <source>
        <dbReference type="Proteomes" id="UP000054526"/>
    </source>
</evidence>
<accession>A0ABR5A878</accession>
<dbReference type="EMBL" id="JXAL01000006">
    <property type="protein sequence ID" value="KIL36612.1"/>
    <property type="molecule type" value="Genomic_DNA"/>
</dbReference>
<dbReference type="InterPro" id="IPR023181">
    <property type="entry name" value="Homospermid_syn-like_C"/>
</dbReference>
<name>A0ABR5A878_9BACL</name>
<dbReference type="Gene3D" id="3.40.50.720">
    <property type="entry name" value="NAD(P)-binding Rossmann-like Domain"/>
    <property type="match status" value="1"/>
</dbReference>
<comment type="caution">
    <text evidence="1">The sequence shown here is derived from an EMBL/GenBank/DDBJ whole genome shotgun (WGS) entry which is preliminary data.</text>
</comment>
<dbReference type="Proteomes" id="UP000054526">
    <property type="component" value="Unassembled WGS sequence"/>
</dbReference>
<evidence type="ECO:0000313" key="1">
    <source>
        <dbReference type="EMBL" id="KIL36612.1"/>
    </source>
</evidence>
<protein>
    <submittedName>
        <fullName evidence="1">S-adenosylmethionine decarboxylase related protein</fullName>
    </submittedName>
</protein>
<proteinExistence type="predicted"/>
<gene>
    <name evidence="1" type="ORF">SD71_06220</name>
</gene>
<sequence>MSGQPVALTLLGSSGGLAKAVLAILNRSVQDAADPIHSIIQHSTLHLIDIKQKDPAYYADLYPHLFSRLSLHQLDLMDVEAFREHLINSGTKAVIDVSWADTLHMLGCCNEMGIAYVNTALENSEVDDDASLYGFPLAERYERFERQKDTFNNSTSVICSGMNPGIVQWMAMKLRQENPQVNPLACYIIEHDNSFYSDQSVVQPETVYTSWSVECFLDEAIHSYPMFVRHRIPLYLYEDVYSAEYRVSLGDKTFYGCLMPHEEVMTMGKMWDCEIGFIYRVSEATTEVIRAHLDDTDVLWDWKQQIIEPSVSDVEGQDLVGVLMVYENEEKYMYNTLSSRDIFPKYRTNATYFQVACGVYAALSSILLDPLPKGAHYVEELLQTGKSKYENYLTYYMKDFVRGTNPRSDGLLHQRRREA</sequence>
<reference evidence="1 2" key="1">
    <citation type="submission" date="2014-12" db="EMBL/GenBank/DDBJ databases">
        <title>Draft genome sequence of Cohnella kolymensis strain B-2846.</title>
        <authorList>
            <person name="Karlyshev A.V."/>
            <person name="Kudryashova E.B."/>
        </authorList>
    </citation>
    <scope>NUCLEOTIDE SEQUENCE [LARGE SCALE GENOMIC DNA]</scope>
    <source>
        <strain evidence="1 2">VKM B-2846</strain>
    </source>
</reference>
<organism evidence="1 2">
    <name type="scientific">Cohnella kolymensis</name>
    <dbReference type="NCBI Taxonomy" id="1590652"/>
    <lineage>
        <taxon>Bacteria</taxon>
        <taxon>Bacillati</taxon>
        <taxon>Bacillota</taxon>
        <taxon>Bacilli</taxon>
        <taxon>Bacillales</taxon>
        <taxon>Paenibacillaceae</taxon>
        <taxon>Cohnella</taxon>
    </lineage>
</organism>
<dbReference type="Gene3D" id="3.30.360.30">
    <property type="entry name" value="homospermidine synthase like"/>
    <property type="match status" value="1"/>
</dbReference>